<dbReference type="WBParaSite" id="ES5_v2.g14326.t1">
    <property type="protein sequence ID" value="ES5_v2.g14326.t1"/>
    <property type="gene ID" value="ES5_v2.g14326"/>
</dbReference>
<sequence>MVDMYEPLGPVPAGELPPPPPPPPAAAANIDPISHAPAQTKFENALGNTNTTKTDLRSAPSVPPSKKGKNSKDKKGGSKNNKKNSKQNSKKNSLKTEENVQDDDEEEEDPAERIKKMGYGKRANCSIIIVSTIMAFSGVAMIIGIVGILMGWTAVN</sequence>
<dbReference type="Proteomes" id="UP000887579">
    <property type="component" value="Unplaced"/>
</dbReference>
<proteinExistence type="predicted"/>
<accession>A0AC34FAK7</accession>
<evidence type="ECO:0000313" key="2">
    <source>
        <dbReference type="WBParaSite" id="ES5_v2.g14326.t1"/>
    </source>
</evidence>
<name>A0AC34FAK7_9BILA</name>
<protein>
    <submittedName>
        <fullName evidence="2">Uncharacterized protein</fullName>
    </submittedName>
</protein>
<organism evidence="1 2">
    <name type="scientific">Panagrolaimus sp. ES5</name>
    <dbReference type="NCBI Taxonomy" id="591445"/>
    <lineage>
        <taxon>Eukaryota</taxon>
        <taxon>Metazoa</taxon>
        <taxon>Ecdysozoa</taxon>
        <taxon>Nematoda</taxon>
        <taxon>Chromadorea</taxon>
        <taxon>Rhabditida</taxon>
        <taxon>Tylenchina</taxon>
        <taxon>Panagrolaimomorpha</taxon>
        <taxon>Panagrolaimoidea</taxon>
        <taxon>Panagrolaimidae</taxon>
        <taxon>Panagrolaimus</taxon>
    </lineage>
</organism>
<evidence type="ECO:0000313" key="1">
    <source>
        <dbReference type="Proteomes" id="UP000887579"/>
    </source>
</evidence>
<reference evidence="2" key="1">
    <citation type="submission" date="2022-11" db="UniProtKB">
        <authorList>
            <consortium name="WormBaseParasite"/>
        </authorList>
    </citation>
    <scope>IDENTIFICATION</scope>
</reference>